<name>A0A1H3Z5L7_9GAMM</name>
<dbReference type="Gene3D" id="3.30.110.70">
    <property type="entry name" value="Hypothetical protein apc22750. Chain B"/>
    <property type="match status" value="1"/>
</dbReference>
<dbReference type="EMBL" id="FNQO01000002">
    <property type="protein sequence ID" value="SEA18965.1"/>
    <property type="molecule type" value="Genomic_DNA"/>
</dbReference>
<protein>
    <recommendedName>
        <fullName evidence="3">RcsF protein</fullName>
    </recommendedName>
</protein>
<dbReference type="STRING" id="658218.SAMN05216562_2206"/>
<sequence>MKQLAAVIVTFVISGCDSVQFNTNLGAYTNTKVKAASVREYTAEEIARYQATSLGFVEAAHCQKKPGDRQPSRQALVDNLKLRVQRLGGNGVVVESCGKSADAMCQLFIECRGMAYAVPERKG</sequence>
<accession>A0A1H3Z5L7</accession>
<evidence type="ECO:0000313" key="2">
    <source>
        <dbReference type="Proteomes" id="UP000198658"/>
    </source>
</evidence>
<organism evidence="1 2">
    <name type="scientific">Microbulbifer marinus</name>
    <dbReference type="NCBI Taxonomy" id="658218"/>
    <lineage>
        <taxon>Bacteria</taxon>
        <taxon>Pseudomonadati</taxon>
        <taxon>Pseudomonadota</taxon>
        <taxon>Gammaproteobacteria</taxon>
        <taxon>Cellvibrionales</taxon>
        <taxon>Microbulbiferaceae</taxon>
        <taxon>Microbulbifer</taxon>
    </lineage>
</organism>
<dbReference type="Proteomes" id="UP000198658">
    <property type="component" value="Unassembled WGS sequence"/>
</dbReference>
<evidence type="ECO:0000313" key="1">
    <source>
        <dbReference type="EMBL" id="SEA18965.1"/>
    </source>
</evidence>
<dbReference type="AlphaFoldDB" id="A0A1H3Z5L7"/>
<proteinExistence type="predicted"/>
<keyword evidence="2" id="KW-1185">Reference proteome</keyword>
<dbReference type="RefSeq" id="WP_091388161.1">
    <property type="nucleotide sequence ID" value="NZ_FNQO01000002.1"/>
</dbReference>
<reference evidence="2" key="1">
    <citation type="submission" date="2016-10" db="EMBL/GenBank/DDBJ databases">
        <authorList>
            <person name="Varghese N."/>
            <person name="Submissions S."/>
        </authorList>
    </citation>
    <scope>NUCLEOTIDE SEQUENCE [LARGE SCALE GENOMIC DNA]</scope>
    <source>
        <strain evidence="2">CGMCC 1.10657</strain>
    </source>
</reference>
<dbReference type="OrthoDB" id="6264505at2"/>
<dbReference type="PROSITE" id="PS51257">
    <property type="entry name" value="PROKAR_LIPOPROTEIN"/>
    <property type="match status" value="1"/>
</dbReference>
<evidence type="ECO:0008006" key="3">
    <source>
        <dbReference type="Google" id="ProtNLM"/>
    </source>
</evidence>
<gene>
    <name evidence="1" type="ORF">SAMN05216562_2206</name>
</gene>